<evidence type="ECO:0000313" key="8">
    <source>
        <dbReference type="Proteomes" id="UP000476338"/>
    </source>
</evidence>
<keyword evidence="3 4" id="KW-0408">Iron</keyword>
<evidence type="ECO:0000256" key="1">
    <source>
        <dbReference type="ARBA" id="ARBA00022617"/>
    </source>
</evidence>
<keyword evidence="5" id="KW-1133">Transmembrane helix</keyword>
<organism evidence="7 8">
    <name type="scientific">Campylobacter portucalensis</name>
    <dbReference type="NCBI Taxonomy" id="2608384"/>
    <lineage>
        <taxon>Bacteria</taxon>
        <taxon>Pseudomonadati</taxon>
        <taxon>Campylobacterota</taxon>
        <taxon>Epsilonproteobacteria</taxon>
        <taxon>Campylobacterales</taxon>
        <taxon>Campylobacteraceae</taxon>
        <taxon>Campylobacter</taxon>
    </lineage>
</organism>
<keyword evidence="5" id="KW-0812">Transmembrane</keyword>
<keyword evidence="1 4" id="KW-0349">Heme</keyword>
<feature type="transmembrane region" description="Helical" evidence="5">
    <location>
        <begin position="316"/>
        <end position="334"/>
    </location>
</feature>
<keyword evidence="8" id="KW-1185">Reference proteome</keyword>
<dbReference type="GO" id="GO:0020037">
    <property type="term" value="F:heme binding"/>
    <property type="evidence" value="ECO:0007669"/>
    <property type="project" value="InterPro"/>
</dbReference>
<accession>A0A6L5WHS9</accession>
<feature type="domain" description="Cytochrome c" evidence="6">
    <location>
        <begin position="103"/>
        <end position="210"/>
    </location>
</feature>
<dbReference type="GO" id="GO:0009055">
    <property type="term" value="F:electron transfer activity"/>
    <property type="evidence" value="ECO:0007669"/>
    <property type="project" value="InterPro"/>
</dbReference>
<dbReference type="GO" id="GO:0046872">
    <property type="term" value="F:metal ion binding"/>
    <property type="evidence" value="ECO:0007669"/>
    <property type="project" value="UniProtKB-KW"/>
</dbReference>
<dbReference type="SUPFAM" id="SSF46626">
    <property type="entry name" value="Cytochrome c"/>
    <property type="match status" value="2"/>
</dbReference>
<dbReference type="Gene3D" id="1.10.760.10">
    <property type="entry name" value="Cytochrome c-like domain"/>
    <property type="match status" value="2"/>
</dbReference>
<dbReference type="InterPro" id="IPR036909">
    <property type="entry name" value="Cyt_c-like_dom_sf"/>
</dbReference>
<dbReference type="EMBL" id="VWSJ01000023">
    <property type="protein sequence ID" value="MSN96659.1"/>
    <property type="molecule type" value="Genomic_DNA"/>
</dbReference>
<feature type="domain" description="Cytochrome c" evidence="6">
    <location>
        <begin position="213"/>
        <end position="324"/>
    </location>
</feature>
<dbReference type="InterPro" id="IPR009056">
    <property type="entry name" value="Cyt_c-like_dom"/>
</dbReference>
<dbReference type="PIRSF" id="PIRSF019225">
    <property type="entry name" value="Ubol_Cyt_c_Rdtase_Cyt_c_su_prd"/>
    <property type="match status" value="1"/>
</dbReference>
<evidence type="ECO:0000256" key="2">
    <source>
        <dbReference type="ARBA" id="ARBA00022723"/>
    </source>
</evidence>
<proteinExistence type="predicted"/>
<comment type="caution">
    <text evidence="7">The sequence shown here is derived from an EMBL/GenBank/DDBJ whole genome shotgun (WGS) entry which is preliminary data.</text>
</comment>
<keyword evidence="2 4" id="KW-0479">Metal-binding</keyword>
<dbReference type="RefSeq" id="WP_154570925.1">
    <property type="nucleotide sequence ID" value="NZ_VWSJ01000023.1"/>
</dbReference>
<evidence type="ECO:0000256" key="4">
    <source>
        <dbReference type="PROSITE-ProRule" id="PRU00433"/>
    </source>
</evidence>
<reference evidence="7 8" key="1">
    <citation type="submission" date="2019-09" db="EMBL/GenBank/DDBJ databases">
        <authorList>
            <person name="Silva M."/>
            <person name="Pereira G."/>
            <person name="Lopes-Da-Costa L."/>
            <person name="Silva E."/>
        </authorList>
    </citation>
    <scope>NUCLEOTIDE SEQUENCE [LARGE SCALE GENOMIC DNA]</scope>
    <source>
        <strain evidence="7 8">FMV-PI01</strain>
    </source>
</reference>
<evidence type="ECO:0000256" key="5">
    <source>
        <dbReference type="SAM" id="Phobius"/>
    </source>
</evidence>
<name>A0A6L5WHS9_9BACT</name>
<dbReference type="Proteomes" id="UP000476338">
    <property type="component" value="Unassembled WGS sequence"/>
</dbReference>
<dbReference type="PROSITE" id="PS51007">
    <property type="entry name" value="CYTC"/>
    <property type="match status" value="2"/>
</dbReference>
<evidence type="ECO:0000259" key="6">
    <source>
        <dbReference type="PROSITE" id="PS51007"/>
    </source>
</evidence>
<keyword evidence="5" id="KW-0472">Membrane</keyword>
<evidence type="ECO:0000256" key="3">
    <source>
        <dbReference type="ARBA" id="ARBA00023004"/>
    </source>
</evidence>
<dbReference type="Pfam" id="PF00034">
    <property type="entry name" value="Cytochrom_C"/>
    <property type="match status" value="1"/>
</dbReference>
<evidence type="ECO:0000313" key="7">
    <source>
        <dbReference type="EMBL" id="MSN96659.1"/>
    </source>
</evidence>
<sequence>MKELKTLLIVIFFTLFLYWGIEPYAHSKLHPHVDPANYDFALEDKNLAATNVEKAQESLEVAQNSGNEDLIKSAAKKFEDAKLAQNKYNAFWNEINAIDLSKGDATRGAETFASAGCVACHSVEKAGMPASMDAMSASEAYGANPPDLSDAGVIYDSKFLAALIKNPVMAQKLDHKFGDENPYPMPEFFGAGGDLNTEIADIVAYLKSIASKQEELSGKEIFKVACQRCHDMKYDNVYTDGNKLSVAKYMGSTPPDLSMMIRSRDINYLHNFINDTQKILPGTSMPRVGLTKESEDKVISYMQNVGDSKKDERERISIYIMIYFVILGIFAGLWKRKIWSKLH</sequence>
<dbReference type="InterPro" id="IPR021195">
    <property type="entry name" value="Ubol_Cyt_c_Rdtase_Cyt_c_su_prd"/>
</dbReference>
<reference evidence="7 8" key="2">
    <citation type="submission" date="2020-03" db="EMBL/GenBank/DDBJ databases">
        <title>Campylobacter portucalensis sp. nov., a new species of Campylobacter isolated from the reproductive tract of bulls.</title>
        <authorList>
            <person name="Silva M.F."/>
            <person name="Pereira G."/>
            <person name="Carneiro C."/>
            <person name="Hemphill A."/>
            <person name="Mateus L."/>
            <person name="Lopes-Da-Costa L."/>
            <person name="Silva E."/>
        </authorList>
    </citation>
    <scope>NUCLEOTIDE SEQUENCE [LARGE SCALE GENOMIC DNA]</scope>
    <source>
        <strain evidence="7 8">FMV-PI01</strain>
    </source>
</reference>
<protein>
    <submittedName>
        <fullName evidence="7">Cytochrome c1</fullName>
    </submittedName>
</protein>
<gene>
    <name evidence="7" type="ORF">F1B92_05705</name>
</gene>
<dbReference type="AlphaFoldDB" id="A0A6L5WHS9"/>